<comment type="caution">
    <text evidence="2">The sequence shown here is derived from an EMBL/GenBank/DDBJ whole genome shotgun (WGS) entry which is preliminary data.</text>
</comment>
<dbReference type="EMBL" id="JACHBR010000001">
    <property type="protein sequence ID" value="MBB5625388.1"/>
    <property type="molecule type" value="Genomic_DNA"/>
</dbReference>
<dbReference type="AlphaFoldDB" id="A0A7W9DNI8"/>
<accession>A0A7W9DNI8</accession>
<dbReference type="RefSeq" id="WP_184608639.1">
    <property type="nucleotide sequence ID" value="NZ_BOOS01000032.1"/>
</dbReference>
<protein>
    <recommendedName>
        <fullName evidence="1">DUF4097 domain-containing protein</fullName>
    </recommendedName>
</protein>
<evidence type="ECO:0000313" key="2">
    <source>
        <dbReference type="EMBL" id="MBB5625388.1"/>
    </source>
</evidence>
<dbReference type="Pfam" id="PF13349">
    <property type="entry name" value="DUF4097"/>
    <property type="match status" value="1"/>
</dbReference>
<evidence type="ECO:0000313" key="3">
    <source>
        <dbReference type="Proteomes" id="UP000588112"/>
    </source>
</evidence>
<reference evidence="2 3" key="1">
    <citation type="submission" date="2020-08" db="EMBL/GenBank/DDBJ databases">
        <title>Sequencing the genomes of 1000 actinobacteria strains.</title>
        <authorList>
            <person name="Klenk H.-P."/>
        </authorList>
    </citation>
    <scope>NUCLEOTIDE SEQUENCE [LARGE SCALE GENOMIC DNA]</scope>
    <source>
        <strain evidence="2 3">DSM 45790</strain>
    </source>
</reference>
<name>A0A7W9DNI8_9ACTN</name>
<evidence type="ECO:0000259" key="1">
    <source>
        <dbReference type="Pfam" id="PF13349"/>
    </source>
</evidence>
<organism evidence="2 3">
    <name type="scientific">Sphaerisporangium krabiense</name>
    <dbReference type="NCBI Taxonomy" id="763782"/>
    <lineage>
        <taxon>Bacteria</taxon>
        <taxon>Bacillati</taxon>
        <taxon>Actinomycetota</taxon>
        <taxon>Actinomycetes</taxon>
        <taxon>Streptosporangiales</taxon>
        <taxon>Streptosporangiaceae</taxon>
        <taxon>Sphaerisporangium</taxon>
    </lineage>
</organism>
<dbReference type="Proteomes" id="UP000588112">
    <property type="component" value="Unassembled WGS sequence"/>
</dbReference>
<dbReference type="InterPro" id="IPR025164">
    <property type="entry name" value="Toastrack_DUF4097"/>
</dbReference>
<feature type="domain" description="DUF4097" evidence="1">
    <location>
        <begin position="103"/>
        <end position="194"/>
    </location>
</feature>
<proteinExistence type="predicted"/>
<sequence>MATLSGMSLLSWLARQSETQQQTHRRPVSRIELDLGIGEVRLVAGQAGQVGVERRMTWSGPKPVLEERWSGETFRVEATCDQDSLIAACWVGYRLTVPPGVTVDARTSEGDITLRDLTGVLRLATATGTITGTGLRTADVGAGTRMGDIVLRFVRAPGSLRTNSEAGDIDLEVPESDGYALDIRGGVGEQNIGVRATADAANIISVRNTAGGVRVAYLGS</sequence>
<keyword evidence="3" id="KW-1185">Reference proteome</keyword>
<gene>
    <name evidence="2" type="ORF">BJ981_001087</name>
</gene>